<dbReference type="SUPFAM" id="SSF56219">
    <property type="entry name" value="DNase I-like"/>
    <property type="match status" value="1"/>
</dbReference>
<proteinExistence type="predicted"/>
<dbReference type="GO" id="GO:0046872">
    <property type="term" value="F:metal ion binding"/>
    <property type="evidence" value="ECO:0007669"/>
    <property type="project" value="UniProtKB-KW"/>
</dbReference>
<feature type="domain" description="Endonuclease/exonuclease/phosphatase" evidence="14">
    <location>
        <begin position="214"/>
        <end position="448"/>
    </location>
</feature>
<keyword evidence="16" id="KW-1185">Reference proteome</keyword>
<dbReference type="Proteomes" id="UP000823561">
    <property type="component" value="Chromosome 13"/>
</dbReference>
<dbReference type="GO" id="GO:0016605">
    <property type="term" value="C:PML body"/>
    <property type="evidence" value="ECO:0007669"/>
    <property type="project" value="UniProtKB-SubCell"/>
</dbReference>
<evidence type="ECO:0000256" key="3">
    <source>
        <dbReference type="ARBA" id="ARBA00004322"/>
    </source>
</evidence>
<evidence type="ECO:0000256" key="7">
    <source>
        <dbReference type="ARBA" id="ARBA00022763"/>
    </source>
</evidence>
<reference evidence="15" key="1">
    <citation type="submission" date="2020-10" db="EMBL/GenBank/DDBJ databases">
        <title>Chromosome-scale genome assembly of the Allis shad, Alosa alosa.</title>
        <authorList>
            <person name="Margot Z."/>
            <person name="Christophe K."/>
            <person name="Cabau C."/>
            <person name="Louis A."/>
            <person name="Berthelot C."/>
            <person name="Parey E."/>
            <person name="Roest Crollius H."/>
            <person name="Montfort J."/>
            <person name="Robinson-Rechavi M."/>
            <person name="Bucao C."/>
            <person name="Bouchez O."/>
            <person name="Gislard M."/>
            <person name="Lluch J."/>
            <person name="Milhes M."/>
            <person name="Lampietro C."/>
            <person name="Lopez Roques C."/>
            <person name="Donnadieu C."/>
            <person name="Braasch I."/>
            <person name="Desvignes T."/>
            <person name="Postlethwait J."/>
            <person name="Bobe J."/>
            <person name="Guiguen Y."/>
        </authorList>
    </citation>
    <scope>NUCLEOTIDE SEQUENCE</scope>
    <source>
        <strain evidence="15">M-15738</strain>
        <tissue evidence="15">Blood</tissue>
    </source>
</reference>
<comment type="subcellular location">
    <subcellularLocation>
        <location evidence="3">Nucleus</location>
        <location evidence="3">PML body</location>
    </subcellularLocation>
</comment>
<dbReference type="AlphaFoldDB" id="A0AAV6GCX4"/>
<dbReference type="InterPro" id="IPR005135">
    <property type="entry name" value="Endo/exonuclease/phosphatase"/>
</dbReference>
<keyword evidence="10" id="KW-0234">DNA repair</keyword>
<dbReference type="GO" id="GO:0005737">
    <property type="term" value="C:cytoplasm"/>
    <property type="evidence" value="ECO:0007669"/>
    <property type="project" value="TreeGrafter"/>
</dbReference>
<evidence type="ECO:0000313" key="16">
    <source>
        <dbReference type="Proteomes" id="UP000823561"/>
    </source>
</evidence>
<feature type="compositionally biased region" description="Basic residues" evidence="13">
    <location>
        <begin position="79"/>
        <end position="92"/>
    </location>
</feature>
<keyword evidence="8" id="KW-0378">Hydrolase</keyword>
<keyword evidence="5" id="KW-0540">Nuclease</keyword>
<evidence type="ECO:0000256" key="10">
    <source>
        <dbReference type="ARBA" id="ARBA00023204"/>
    </source>
</evidence>
<keyword evidence="7" id="KW-0227">DNA damage</keyword>
<evidence type="ECO:0000256" key="12">
    <source>
        <dbReference type="ARBA" id="ARBA00031304"/>
    </source>
</evidence>
<evidence type="ECO:0000259" key="14">
    <source>
        <dbReference type="Pfam" id="PF03372"/>
    </source>
</evidence>
<evidence type="ECO:0000256" key="6">
    <source>
        <dbReference type="ARBA" id="ARBA00022723"/>
    </source>
</evidence>
<feature type="compositionally biased region" description="Polar residues" evidence="13">
    <location>
        <begin position="99"/>
        <end position="151"/>
    </location>
</feature>
<dbReference type="PANTHER" id="PTHR15822:SF4">
    <property type="entry name" value="TYROSYL-DNA PHOSPHODIESTERASE 2"/>
    <property type="match status" value="1"/>
</dbReference>
<evidence type="ECO:0000313" key="15">
    <source>
        <dbReference type="EMBL" id="KAG5271356.1"/>
    </source>
</evidence>
<comment type="cofactor">
    <cofactor evidence="1">
        <name>Mn(2+)</name>
        <dbReference type="ChEBI" id="CHEBI:29035"/>
    </cofactor>
</comment>
<evidence type="ECO:0000256" key="8">
    <source>
        <dbReference type="ARBA" id="ARBA00022801"/>
    </source>
</evidence>
<dbReference type="PANTHER" id="PTHR15822">
    <property type="entry name" value="TRAF AND TNF RECEPTOR-ASSOCIATED PROTEIN"/>
    <property type="match status" value="1"/>
</dbReference>
<protein>
    <recommendedName>
        <fullName evidence="4">Tyrosyl-DNA phosphodiesterase 2</fullName>
    </recommendedName>
    <alternativeName>
        <fullName evidence="12">5'-tyrosyl-DNA phosphodiesterase</fullName>
    </alternativeName>
</protein>
<dbReference type="Gene3D" id="3.60.10.10">
    <property type="entry name" value="Endonuclease/exonuclease/phosphatase"/>
    <property type="match status" value="1"/>
</dbReference>
<keyword evidence="9" id="KW-0460">Magnesium</keyword>
<dbReference type="InterPro" id="IPR051547">
    <property type="entry name" value="TDP2-like"/>
</dbReference>
<dbReference type="FunFam" id="3.60.10.10:FF:000024">
    <property type="entry name" value="Tyrosyl-DNA phosphodiesterase 2"/>
    <property type="match status" value="1"/>
</dbReference>
<dbReference type="GO" id="GO:0004518">
    <property type="term" value="F:nuclease activity"/>
    <property type="evidence" value="ECO:0007669"/>
    <property type="project" value="UniProtKB-KW"/>
</dbReference>
<dbReference type="GO" id="GO:0003697">
    <property type="term" value="F:single-stranded DNA binding"/>
    <property type="evidence" value="ECO:0007669"/>
    <property type="project" value="TreeGrafter"/>
</dbReference>
<dbReference type="GO" id="GO:0006302">
    <property type="term" value="P:double-strand break repair"/>
    <property type="evidence" value="ECO:0007669"/>
    <property type="project" value="TreeGrafter"/>
</dbReference>
<organism evidence="15 16">
    <name type="scientific">Alosa alosa</name>
    <name type="common">allis shad</name>
    <dbReference type="NCBI Taxonomy" id="278164"/>
    <lineage>
        <taxon>Eukaryota</taxon>
        <taxon>Metazoa</taxon>
        <taxon>Chordata</taxon>
        <taxon>Craniata</taxon>
        <taxon>Vertebrata</taxon>
        <taxon>Euteleostomi</taxon>
        <taxon>Actinopterygii</taxon>
        <taxon>Neopterygii</taxon>
        <taxon>Teleostei</taxon>
        <taxon>Clupei</taxon>
        <taxon>Clupeiformes</taxon>
        <taxon>Clupeoidei</taxon>
        <taxon>Clupeidae</taxon>
        <taxon>Alosa</taxon>
    </lineage>
</organism>
<evidence type="ECO:0000256" key="2">
    <source>
        <dbReference type="ARBA" id="ARBA00001946"/>
    </source>
</evidence>
<keyword evidence="11" id="KW-0539">Nucleus</keyword>
<keyword evidence="6" id="KW-0479">Metal-binding</keyword>
<evidence type="ECO:0000256" key="11">
    <source>
        <dbReference type="ARBA" id="ARBA00023242"/>
    </source>
</evidence>
<dbReference type="InterPro" id="IPR036691">
    <property type="entry name" value="Endo/exonu/phosph_ase_sf"/>
</dbReference>
<evidence type="ECO:0000256" key="13">
    <source>
        <dbReference type="SAM" id="MobiDB-lite"/>
    </source>
</evidence>
<name>A0AAV6GCX4_9TELE</name>
<sequence length="462" mass="52363">MFSLCFRFQVSDHHTPFSPWNRLWHNCLEPTLNHTLAVLSCFTTISVLIKMEEPLNPATQRVEPCDSSESVTAPETTVPKKKKGKRRERARKAKEVLTSWPSTSHDPVTQPPRSQQTQATQTDDGLLGKSTTAMGTQTKSTSTWDKSTQTPGARFARETRTVPATAPAPIQPPSDQLPQDQSPPSQPDSPEQPLETPGQTNTKSKRNANELFVLTWNIDGLDQEDMDERFPGLLKYLARIRPDIVLLQELISPIAEALDEIMKDYEFIMGNTSGYFTGIALRKSRVKLLQSNVVNYPTTEQGRNLLMTQLSFSGHPLWLMTSHLESCKDNSQERMNQLRRVWKRMREAPEDHTVIFGGDTNLRDREIKRLGGLPEGISDVWEVLGQPEDCRYTWDMVKNNNKDIPFPARLRFDRVYIRPGKKGANVNPVSMKLVGQDRLKCGRYTSDHWGILCEFSIDSGLS</sequence>
<feature type="region of interest" description="Disordered" evidence="13">
    <location>
        <begin position="58"/>
        <end position="206"/>
    </location>
</feature>
<evidence type="ECO:0000256" key="5">
    <source>
        <dbReference type="ARBA" id="ARBA00022722"/>
    </source>
</evidence>
<comment type="caution">
    <text evidence="15">The sequence shown here is derived from an EMBL/GenBank/DDBJ whole genome shotgun (WGS) entry which is preliminary data.</text>
</comment>
<feature type="compositionally biased region" description="Low complexity" evidence="13">
    <location>
        <begin position="173"/>
        <end position="195"/>
    </location>
</feature>
<dbReference type="CDD" id="cd09080">
    <property type="entry name" value="TDP2"/>
    <property type="match status" value="1"/>
</dbReference>
<evidence type="ECO:0000256" key="4">
    <source>
        <dbReference type="ARBA" id="ARBA00017870"/>
    </source>
</evidence>
<evidence type="ECO:0000256" key="1">
    <source>
        <dbReference type="ARBA" id="ARBA00001936"/>
    </source>
</evidence>
<dbReference type="EMBL" id="JADWDJ010000013">
    <property type="protein sequence ID" value="KAG5271356.1"/>
    <property type="molecule type" value="Genomic_DNA"/>
</dbReference>
<gene>
    <name evidence="15" type="ORF">AALO_G00178800</name>
</gene>
<evidence type="ECO:0000256" key="9">
    <source>
        <dbReference type="ARBA" id="ARBA00022842"/>
    </source>
</evidence>
<accession>A0AAV6GCX4</accession>
<dbReference type="Pfam" id="PF03372">
    <property type="entry name" value="Exo_endo_phos"/>
    <property type="match status" value="1"/>
</dbReference>
<comment type="cofactor">
    <cofactor evidence="2">
        <name>Mg(2+)</name>
        <dbReference type="ChEBI" id="CHEBI:18420"/>
    </cofactor>
</comment>
<dbReference type="GO" id="GO:0070260">
    <property type="term" value="F:5'-tyrosyl-DNA phosphodiesterase activity"/>
    <property type="evidence" value="ECO:0007669"/>
    <property type="project" value="TreeGrafter"/>
</dbReference>